<name>A0A6J4HTS1_9MICC</name>
<feature type="compositionally biased region" description="Basic residues" evidence="8">
    <location>
        <begin position="49"/>
        <end position="59"/>
    </location>
</feature>
<dbReference type="InterPro" id="IPR003770">
    <property type="entry name" value="MLTG-like"/>
</dbReference>
<comment type="function">
    <text evidence="7">Functions as a peptidoglycan terminase that cleaves nascent peptidoglycan strands endolytically to terminate their elongation.</text>
</comment>
<evidence type="ECO:0000256" key="7">
    <source>
        <dbReference type="HAMAP-Rule" id="MF_02065"/>
    </source>
</evidence>
<dbReference type="GO" id="GO:0008932">
    <property type="term" value="F:lytic endotransglycosylase activity"/>
    <property type="evidence" value="ECO:0007669"/>
    <property type="project" value="UniProtKB-UniRule"/>
</dbReference>
<comment type="catalytic activity">
    <reaction evidence="7">
        <text>a peptidoglycan chain = a peptidoglycan chain with N-acetyl-1,6-anhydromuramyl-[peptide] at the reducing end + a peptidoglycan chain with N-acetylglucosamine at the non-reducing end.</text>
        <dbReference type="EC" id="4.2.2.29"/>
    </reaction>
</comment>
<keyword evidence="6 7" id="KW-0961">Cell wall biogenesis/degradation</keyword>
<feature type="compositionally biased region" description="Polar residues" evidence="8">
    <location>
        <begin position="1"/>
        <end position="11"/>
    </location>
</feature>
<proteinExistence type="inferred from homology"/>
<dbReference type="EC" id="4.2.2.29" evidence="7"/>
<protein>
    <recommendedName>
        <fullName evidence="7">Endolytic murein transglycosylase</fullName>
        <ecNumber evidence="7">4.2.2.29</ecNumber>
    </recommendedName>
    <alternativeName>
        <fullName evidence="7">Peptidoglycan lytic transglycosylase</fullName>
    </alternativeName>
    <alternativeName>
        <fullName evidence="7">Peptidoglycan polymerization terminase</fullName>
    </alternativeName>
</protein>
<dbReference type="PANTHER" id="PTHR30518">
    <property type="entry name" value="ENDOLYTIC MUREIN TRANSGLYCOSYLASE"/>
    <property type="match status" value="1"/>
</dbReference>
<gene>
    <name evidence="7" type="primary">mltG</name>
    <name evidence="9" type="ORF">AVDCRST_MAG83-1159</name>
</gene>
<dbReference type="NCBIfam" id="TIGR00247">
    <property type="entry name" value="endolytic transglycosylase MltG"/>
    <property type="match status" value="1"/>
</dbReference>
<keyword evidence="2 7" id="KW-0812">Transmembrane</keyword>
<dbReference type="GO" id="GO:0005886">
    <property type="term" value="C:plasma membrane"/>
    <property type="evidence" value="ECO:0007669"/>
    <property type="project" value="UniProtKB-SubCell"/>
</dbReference>
<dbReference type="AlphaFoldDB" id="A0A6J4HTS1"/>
<comment type="similarity">
    <text evidence="7">Belongs to the transglycosylase MltG family.</text>
</comment>
<keyword evidence="1 7" id="KW-1003">Cell membrane</keyword>
<evidence type="ECO:0000256" key="2">
    <source>
        <dbReference type="ARBA" id="ARBA00022692"/>
    </source>
</evidence>
<dbReference type="GO" id="GO:0009252">
    <property type="term" value="P:peptidoglycan biosynthetic process"/>
    <property type="evidence" value="ECO:0007669"/>
    <property type="project" value="UniProtKB-UniRule"/>
</dbReference>
<keyword evidence="3 7" id="KW-1133">Transmembrane helix</keyword>
<dbReference type="PANTHER" id="PTHR30518:SF2">
    <property type="entry name" value="ENDOLYTIC MUREIN TRANSGLYCOSYLASE"/>
    <property type="match status" value="1"/>
</dbReference>
<dbReference type="GO" id="GO:0071555">
    <property type="term" value="P:cell wall organization"/>
    <property type="evidence" value="ECO:0007669"/>
    <property type="project" value="UniProtKB-KW"/>
</dbReference>
<keyword evidence="4 7" id="KW-0472">Membrane</keyword>
<sequence>MSSRYPQSPASQEPEGWHEPDAPYARDGAEPVHPEPVEQFFASQDVSRRNRVRRPSKARQRRRQRRTVILLVVLLVFAGVVFGVAMMLRDLLGLNDIKDYPGPGTGEVVFTVAEGAGPLAIADALESEDIVADSGEFISSLEGVLDGREVQPGEYEMRYQMASDDAAAILVGEESAKVSYAAVARDLRQGEVFGILAESTGIPEAEFQALAKEPARFGLPKQARSLEGYLHPGEYRFNVDATAPEIVQEMVDNTFAQLEEDGIQDPAEQYRILTIASIIQAEAGEADYASVAGSIMNRLKPDNTETSGLIQSDATVTYGLGRKSYDITPEEKADTSNPYNTYANPGLPVGPIGSPSEEAIDAAVSPADVPFYYWVTVDLDSGETKFSETLAEHARYVAEYQAWCADNPGRCE</sequence>
<feature type="compositionally biased region" description="Basic and acidic residues" evidence="8">
    <location>
        <begin position="27"/>
        <end position="36"/>
    </location>
</feature>
<evidence type="ECO:0000256" key="5">
    <source>
        <dbReference type="ARBA" id="ARBA00023239"/>
    </source>
</evidence>
<feature type="region of interest" description="Disordered" evidence="8">
    <location>
        <begin position="1"/>
        <end position="59"/>
    </location>
</feature>
<evidence type="ECO:0000313" key="9">
    <source>
        <dbReference type="EMBL" id="CAA9232779.1"/>
    </source>
</evidence>
<dbReference type="RefSeq" id="WP_294566228.1">
    <property type="nucleotide sequence ID" value="NZ_CADCTE010000074.1"/>
</dbReference>
<accession>A0A6J4HTS1</accession>
<evidence type="ECO:0000256" key="4">
    <source>
        <dbReference type="ARBA" id="ARBA00023136"/>
    </source>
</evidence>
<keyword evidence="5 7" id="KW-0456">Lyase</keyword>
<dbReference type="Gene3D" id="3.30.160.60">
    <property type="entry name" value="Classic Zinc Finger"/>
    <property type="match status" value="1"/>
</dbReference>
<evidence type="ECO:0000256" key="3">
    <source>
        <dbReference type="ARBA" id="ARBA00022989"/>
    </source>
</evidence>
<evidence type="ECO:0000256" key="6">
    <source>
        <dbReference type="ARBA" id="ARBA00023316"/>
    </source>
</evidence>
<evidence type="ECO:0000256" key="8">
    <source>
        <dbReference type="SAM" id="MobiDB-lite"/>
    </source>
</evidence>
<organism evidence="9">
    <name type="scientific">uncultured Arthrobacter sp</name>
    <dbReference type="NCBI Taxonomy" id="114050"/>
    <lineage>
        <taxon>Bacteria</taxon>
        <taxon>Bacillati</taxon>
        <taxon>Actinomycetota</taxon>
        <taxon>Actinomycetes</taxon>
        <taxon>Micrococcales</taxon>
        <taxon>Micrococcaceae</taxon>
        <taxon>Arthrobacter</taxon>
        <taxon>environmental samples</taxon>
    </lineage>
</organism>
<dbReference type="EMBL" id="CADCTE010000074">
    <property type="protein sequence ID" value="CAA9232779.1"/>
    <property type="molecule type" value="Genomic_DNA"/>
</dbReference>
<reference evidence="9" key="1">
    <citation type="submission" date="2020-02" db="EMBL/GenBank/DDBJ databases">
        <authorList>
            <person name="Meier V. D."/>
        </authorList>
    </citation>
    <scope>NUCLEOTIDE SEQUENCE</scope>
    <source>
        <strain evidence="9">AVDCRST_MAG83</strain>
    </source>
</reference>
<dbReference type="Gene3D" id="3.30.1490.480">
    <property type="entry name" value="Endolytic murein transglycosylase"/>
    <property type="match status" value="1"/>
</dbReference>
<feature type="transmembrane region" description="Helical" evidence="7">
    <location>
        <begin position="67"/>
        <end position="88"/>
    </location>
</feature>
<comment type="subcellular location">
    <subcellularLocation>
        <location evidence="7">Cell membrane</location>
        <topology evidence="7">Single-pass membrane protein</topology>
    </subcellularLocation>
</comment>
<feature type="site" description="Important for catalytic activity" evidence="7">
    <location>
        <position position="282"/>
    </location>
</feature>
<evidence type="ECO:0000256" key="1">
    <source>
        <dbReference type="ARBA" id="ARBA00022475"/>
    </source>
</evidence>
<dbReference type="HAMAP" id="MF_02065">
    <property type="entry name" value="MltG"/>
    <property type="match status" value="1"/>
</dbReference>
<dbReference type="Pfam" id="PF02618">
    <property type="entry name" value="YceG"/>
    <property type="match status" value="1"/>
</dbReference>